<proteinExistence type="predicted"/>
<accession>A0A1H1NFV2</accession>
<reference evidence="2" key="1">
    <citation type="submission" date="2016-10" db="EMBL/GenBank/DDBJ databases">
        <authorList>
            <person name="Varghese N."/>
            <person name="Submissions S."/>
        </authorList>
    </citation>
    <scope>NUCLEOTIDE SEQUENCE [LARGE SCALE GENOMIC DNA]</scope>
    <source>
        <strain evidence="2">DSM 22127</strain>
    </source>
</reference>
<protein>
    <submittedName>
        <fullName evidence="1">Uncharacterized protein</fullName>
    </submittedName>
</protein>
<evidence type="ECO:0000313" key="2">
    <source>
        <dbReference type="Proteomes" id="UP000198859"/>
    </source>
</evidence>
<keyword evidence="2" id="KW-1185">Reference proteome</keyword>
<dbReference type="EMBL" id="LT629757">
    <property type="protein sequence ID" value="SDR97828.1"/>
    <property type="molecule type" value="Genomic_DNA"/>
</dbReference>
<dbReference type="RefSeq" id="WP_091726491.1">
    <property type="nucleotide sequence ID" value="NZ_LT629757.1"/>
</dbReference>
<organism evidence="1 2">
    <name type="scientific">Nocardioides scoriae</name>
    <dbReference type="NCBI Taxonomy" id="642780"/>
    <lineage>
        <taxon>Bacteria</taxon>
        <taxon>Bacillati</taxon>
        <taxon>Actinomycetota</taxon>
        <taxon>Actinomycetes</taxon>
        <taxon>Propionibacteriales</taxon>
        <taxon>Nocardioidaceae</taxon>
        <taxon>Nocardioides</taxon>
    </lineage>
</organism>
<dbReference type="AlphaFoldDB" id="A0A1H1NFV2"/>
<sequence length="101" mass="11099">MLEHLRQRLRRLLGPRADPEDREGAAAPRTATVALVAREWSDEQLRRAWDVSTHQLGSSDATAVARTVAMRAALLDEWSRRHPEAVDAWWPGGPPPGAGSG</sequence>
<name>A0A1H1NFV2_9ACTN</name>
<dbReference type="STRING" id="642780.SAMN04488570_0863"/>
<dbReference type="Proteomes" id="UP000198859">
    <property type="component" value="Chromosome I"/>
</dbReference>
<gene>
    <name evidence="1" type="ORF">SAMN04488570_0863</name>
</gene>
<evidence type="ECO:0000313" key="1">
    <source>
        <dbReference type="EMBL" id="SDR97828.1"/>
    </source>
</evidence>